<evidence type="ECO:0000313" key="2">
    <source>
        <dbReference type="EMBL" id="GAH72428.1"/>
    </source>
</evidence>
<accession>X1JRK2</accession>
<feature type="non-terminal residue" evidence="2">
    <location>
        <position position="266"/>
    </location>
</feature>
<feature type="domain" description="AB hydrolase-1" evidence="1">
    <location>
        <begin position="81"/>
        <end position="160"/>
    </location>
</feature>
<dbReference type="InterPro" id="IPR029058">
    <property type="entry name" value="AB_hydrolase_fold"/>
</dbReference>
<gene>
    <name evidence="2" type="ORF">S03H2_47528</name>
</gene>
<dbReference type="Pfam" id="PF00561">
    <property type="entry name" value="Abhydrolase_1"/>
    <property type="match status" value="1"/>
</dbReference>
<comment type="caution">
    <text evidence="2">The sequence shown here is derived from an EMBL/GenBank/DDBJ whole genome shotgun (WGS) entry which is preliminary data.</text>
</comment>
<proteinExistence type="predicted"/>
<dbReference type="SUPFAM" id="SSF53474">
    <property type="entry name" value="alpha/beta-Hydrolases"/>
    <property type="match status" value="1"/>
</dbReference>
<sequence>IFQLRGGPGQSNMAISNVSWFIENHDIVMVGYRGVDGSVLLDCPEVVALNKGRSREDMLSDTALDKFSAAYSQCARRLQDEGADISGYTVTETIDDIENIRESLGYEQINLLSGSYGTNVARIYAYMYPERIFRSAMVAVDTPGATIHEPQVVDELLEYYAVLCAQDVECSARTDDLTETIRTVSHNMPKRWLLFPINAGFVKVATYNSLESTTEAARTIDLWLAAAEGDPSGMAVLAFIGPLLFTTPSIWGHNAALRASLGQFDP</sequence>
<dbReference type="EMBL" id="BARU01029911">
    <property type="protein sequence ID" value="GAH72428.1"/>
    <property type="molecule type" value="Genomic_DNA"/>
</dbReference>
<feature type="non-terminal residue" evidence="2">
    <location>
        <position position="1"/>
    </location>
</feature>
<reference evidence="2" key="1">
    <citation type="journal article" date="2014" name="Front. Microbiol.">
        <title>High frequency of phylogenetically diverse reductive dehalogenase-homologous genes in deep subseafloor sedimentary metagenomes.</title>
        <authorList>
            <person name="Kawai M."/>
            <person name="Futagami T."/>
            <person name="Toyoda A."/>
            <person name="Takaki Y."/>
            <person name="Nishi S."/>
            <person name="Hori S."/>
            <person name="Arai W."/>
            <person name="Tsubouchi T."/>
            <person name="Morono Y."/>
            <person name="Uchiyama I."/>
            <person name="Ito T."/>
            <person name="Fujiyama A."/>
            <person name="Inagaki F."/>
            <person name="Takami H."/>
        </authorList>
    </citation>
    <scope>NUCLEOTIDE SEQUENCE</scope>
    <source>
        <strain evidence="2">Expedition CK06-06</strain>
    </source>
</reference>
<name>X1JRK2_9ZZZZ</name>
<evidence type="ECO:0000259" key="1">
    <source>
        <dbReference type="Pfam" id="PF00561"/>
    </source>
</evidence>
<dbReference type="InterPro" id="IPR000073">
    <property type="entry name" value="AB_hydrolase_1"/>
</dbReference>
<dbReference type="AlphaFoldDB" id="X1JRK2"/>
<dbReference type="Gene3D" id="3.40.50.1820">
    <property type="entry name" value="alpha/beta hydrolase"/>
    <property type="match status" value="1"/>
</dbReference>
<protein>
    <recommendedName>
        <fullName evidence="1">AB hydrolase-1 domain-containing protein</fullName>
    </recommendedName>
</protein>
<organism evidence="2">
    <name type="scientific">marine sediment metagenome</name>
    <dbReference type="NCBI Taxonomy" id="412755"/>
    <lineage>
        <taxon>unclassified sequences</taxon>
        <taxon>metagenomes</taxon>
        <taxon>ecological metagenomes</taxon>
    </lineage>
</organism>